<name>A0ABS1BIW9_9SPHI</name>
<sequence>MKTSIIKNGISFSEKDNERLKCGSLDLGKFLFKYTIDNPEVNNAVSQVLVDLNNTDGGGPMAILKSLEPHLIKDDRYGKVNFAYELKLEWGCSAIKKELLKHETFDFEINHEKRLLYLFLFIPA</sequence>
<organism evidence="1 2">
    <name type="scientific">Pedobacter segetis</name>
    <dbReference type="NCBI Taxonomy" id="2793069"/>
    <lineage>
        <taxon>Bacteria</taxon>
        <taxon>Pseudomonadati</taxon>
        <taxon>Bacteroidota</taxon>
        <taxon>Sphingobacteriia</taxon>
        <taxon>Sphingobacteriales</taxon>
        <taxon>Sphingobacteriaceae</taxon>
        <taxon>Pedobacter</taxon>
    </lineage>
</organism>
<evidence type="ECO:0000313" key="1">
    <source>
        <dbReference type="EMBL" id="MBK0382837.1"/>
    </source>
</evidence>
<dbReference type="Proteomes" id="UP000660024">
    <property type="component" value="Unassembled WGS sequence"/>
</dbReference>
<accession>A0ABS1BIW9</accession>
<gene>
    <name evidence="1" type="ORF">I5M32_07675</name>
</gene>
<dbReference type="EMBL" id="JAEHFY010000009">
    <property type="protein sequence ID" value="MBK0382837.1"/>
    <property type="molecule type" value="Genomic_DNA"/>
</dbReference>
<proteinExistence type="predicted"/>
<evidence type="ECO:0000313" key="2">
    <source>
        <dbReference type="Proteomes" id="UP000660024"/>
    </source>
</evidence>
<dbReference type="RefSeq" id="WP_200585619.1">
    <property type="nucleotide sequence ID" value="NZ_JAEHFY010000009.1"/>
</dbReference>
<comment type="caution">
    <text evidence="1">The sequence shown here is derived from an EMBL/GenBank/DDBJ whole genome shotgun (WGS) entry which is preliminary data.</text>
</comment>
<keyword evidence="2" id="KW-1185">Reference proteome</keyword>
<protein>
    <submittedName>
        <fullName evidence="1">Uncharacterized protein</fullName>
    </submittedName>
</protein>
<reference evidence="1 2" key="1">
    <citation type="submission" date="2020-12" db="EMBL/GenBank/DDBJ databases">
        <title>Bacterial novel species Pedobacter sp. SD-b isolated from soil.</title>
        <authorList>
            <person name="Jung H.-Y."/>
        </authorList>
    </citation>
    <scope>NUCLEOTIDE SEQUENCE [LARGE SCALE GENOMIC DNA]</scope>
    <source>
        <strain evidence="1 2">SD-b</strain>
    </source>
</reference>